<name>A0ACC2WKZ6_9TREE</name>
<sequence>MSTTSKQTGRTVPPPVIQRLMGQGSAKRKLADAGKEWANISCSLRDIELPQQALDGDEKAKFWTTLVANVANHRLKLGDSKFTLPDKEPTWWKDVIGAVQDLVQGHIARMVDGELYIPS</sequence>
<accession>A0ACC2WKZ6</accession>
<protein>
    <submittedName>
        <fullName evidence="1">Uncharacterized protein</fullName>
    </submittedName>
</protein>
<comment type="caution">
    <text evidence="1">The sequence shown here is derived from an EMBL/GenBank/DDBJ whole genome shotgun (WGS) entry which is preliminary data.</text>
</comment>
<dbReference type="EMBL" id="JASBWU010000032">
    <property type="protein sequence ID" value="KAJ9111227.1"/>
    <property type="molecule type" value="Genomic_DNA"/>
</dbReference>
<keyword evidence="2" id="KW-1185">Reference proteome</keyword>
<evidence type="ECO:0000313" key="2">
    <source>
        <dbReference type="Proteomes" id="UP001243375"/>
    </source>
</evidence>
<evidence type="ECO:0000313" key="1">
    <source>
        <dbReference type="EMBL" id="KAJ9111227.1"/>
    </source>
</evidence>
<gene>
    <name evidence="1" type="ORF">QFC22_006602</name>
</gene>
<organism evidence="1 2">
    <name type="scientific">Naganishia vaughanmartiniae</name>
    <dbReference type="NCBI Taxonomy" id="1424756"/>
    <lineage>
        <taxon>Eukaryota</taxon>
        <taxon>Fungi</taxon>
        <taxon>Dikarya</taxon>
        <taxon>Basidiomycota</taxon>
        <taxon>Agaricomycotina</taxon>
        <taxon>Tremellomycetes</taxon>
        <taxon>Filobasidiales</taxon>
        <taxon>Filobasidiaceae</taxon>
        <taxon>Naganishia</taxon>
    </lineage>
</organism>
<proteinExistence type="predicted"/>
<reference evidence="1" key="1">
    <citation type="submission" date="2023-04" db="EMBL/GenBank/DDBJ databases">
        <title>Draft Genome sequencing of Naganishia species isolated from polar environments using Oxford Nanopore Technology.</title>
        <authorList>
            <person name="Leo P."/>
            <person name="Venkateswaran K."/>
        </authorList>
    </citation>
    <scope>NUCLEOTIDE SEQUENCE</scope>
    <source>
        <strain evidence="1">MNA-CCFEE 5425</strain>
    </source>
</reference>
<dbReference type="Proteomes" id="UP001243375">
    <property type="component" value="Unassembled WGS sequence"/>
</dbReference>